<name>A0A430RH01_THESC</name>
<feature type="region of interest" description="Disordered" evidence="1">
    <location>
        <begin position="125"/>
        <end position="161"/>
    </location>
</feature>
<dbReference type="EMBL" id="PELR01000007">
    <property type="protein sequence ID" value="RTH07468.1"/>
    <property type="molecule type" value="Genomic_DNA"/>
</dbReference>
<evidence type="ECO:0000313" key="3">
    <source>
        <dbReference type="Proteomes" id="UP000286910"/>
    </source>
</evidence>
<dbReference type="RefSeq" id="WP_126177393.1">
    <property type="nucleotide sequence ID" value="NZ_PELN01000006.1"/>
</dbReference>
<comment type="caution">
    <text evidence="2">The sequence shown here is derived from an EMBL/GenBank/DDBJ whole genome shotgun (WGS) entry which is preliminary data.</text>
</comment>
<organism evidence="2 3">
    <name type="scientific">Thermus scotoductus</name>
    <dbReference type="NCBI Taxonomy" id="37636"/>
    <lineage>
        <taxon>Bacteria</taxon>
        <taxon>Thermotogati</taxon>
        <taxon>Deinococcota</taxon>
        <taxon>Deinococci</taxon>
        <taxon>Thermales</taxon>
        <taxon>Thermaceae</taxon>
        <taxon>Thermus</taxon>
    </lineage>
</organism>
<sequence>MLQRLFFLVLAIGIALAGLAVVPQLPQDLQTRSWPVGTQFALVDQNGQVVWKAGDPPSPGVLQKAVALAITLPDGTSYLVAVQVKGQGAGLGEVKLLVGGKLVPLPELLHAKGFTVENGQIVKVKPGEGEGKASGGNGSGQGASESHDQGKNPGQGAGRRP</sequence>
<evidence type="ECO:0000256" key="1">
    <source>
        <dbReference type="SAM" id="MobiDB-lite"/>
    </source>
</evidence>
<dbReference type="AlphaFoldDB" id="A0A430RH01"/>
<dbReference type="Proteomes" id="UP000286910">
    <property type="component" value="Unassembled WGS sequence"/>
</dbReference>
<gene>
    <name evidence="2" type="ORF">CSW45_00305</name>
</gene>
<reference evidence="2 3" key="1">
    <citation type="journal article" date="2019" name="Extremophiles">
        <title>Biogeography of thermophiles and predominance of Thermus scotoductus in domestic water heaters.</title>
        <authorList>
            <person name="Wilpiszeski R.L."/>
            <person name="Zhang Z."/>
            <person name="House C.H."/>
        </authorList>
    </citation>
    <scope>NUCLEOTIDE SEQUENCE [LARGE SCALE GENOMIC DNA]</scope>
    <source>
        <strain evidence="2 3">32_S32</strain>
    </source>
</reference>
<proteinExistence type="predicted"/>
<protein>
    <submittedName>
        <fullName evidence="2">Uncharacterized protein</fullName>
    </submittedName>
</protein>
<feature type="compositionally biased region" description="Gly residues" evidence="1">
    <location>
        <begin position="132"/>
        <end position="141"/>
    </location>
</feature>
<evidence type="ECO:0000313" key="2">
    <source>
        <dbReference type="EMBL" id="RTH07468.1"/>
    </source>
</evidence>
<accession>A0A430RH01</accession>